<sequence length="42" mass="4732">MTAEAPRHYGFFRRMIRSQLGLGPSSGFRRLVAPYLSRPPGP</sequence>
<gene>
    <name evidence="1" type="ORF">SAMN05216481_11782</name>
</gene>
<evidence type="ECO:0000313" key="2">
    <source>
        <dbReference type="Proteomes" id="UP000199055"/>
    </source>
</evidence>
<evidence type="ECO:0000313" key="1">
    <source>
        <dbReference type="EMBL" id="SEQ85531.1"/>
    </source>
</evidence>
<proteinExistence type="predicted"/>
<name>A0A1H9JEV2_9ACTN</name>
<dbReference type="Proteomes" id="UP000199055">
    <property type="component" value="Unassembled WGS sequence"/>
</dbReference>
<dbReference type="EMBL" id="FOET01000017">
    <property type="protein sequence ID" value="SEQ85531.1"/>
    <property type="molecule type" value="Genomic_DNA"/>
</dbReference>
<keyword evidence="2" id="KW-1185">Reference proteome</keyword>
<reference evidence="1 2" key="1">
    <citation type="submission" date="2016-10" db="EMBL/GenBank/DDBJ databases">
        <authorList>
            <person name="de Groot N.N."/>
        </authorList>
    </citation>
    <scope>NUCLEOTIDE SEQUENCE [LARGE SCALE GENOMIC DNA]</scope>
    <source>
        <strain evidence="1 2">CGMCC 4.3519</strain>
    </source>
</reference>
<accession>A0A1H9JEV2</accession>
<dbReference type="AlphaFoldDB" id="A0A1H9JEV2"/>
<protein>
    <submittedName>
        <fullName evidence="1">Uncharacterized protein</fullName>
    </submittedName>
</protein>
<organism evidence="1 2">
    <name type="scientific">Streptomyces radiopugnans</name>
    <dbReference type="NCBI Taxonomy" id="403935"/>
    <lineage>
        <taxon>Bacteria</taxon>
        <taxon>Bacillati</taxon>
        <taxon>Actinomycetota</taxon>
        <taxon>Actinomycetes</taxon>
        <taxon>Kitasatosporales</taxon>
        <taxon>Streptomycetaceae</taxon>
        <taxon>Streptomyces</taxon>
    </lineage>
</organism>